<evidence type="ECO:0000256" key="8">
    <source>
        <dbReference type="ARBA" id="ARBA00023170"/>
    </source>
</evidence>
<dbReference type="Pfam" id="PF00593">
    <property type="entry name" value="TonB_dep_Rec_b-barrel"/>
    <property type="match status" value="1"/>
</dbReference>
<evidence type="ECO:0000256" key="1">
    <source>
        <dbReference type="ARBA" id="ARBA00004571"/>
    </source>
</evidence>
<evidence type="ECO:0000256" key="10">
    <source>
        <dbReference type="PROSITE-ProRule" id="PRU01360"/>
    </source>
</evidence>
<dbReference type="Proteomes" id="UP000610558">
    <property type="component" value="Unassembled WGS sequence"/>
</dbReference>
<reference evidence="15" key="1">
    <citation type="submission" date="2020-09" db="EMBL/GenBank/DDBJ databases">
        <authorList>
            <person name="Yoon J.-W."/>
        </authorList>
    </citation>
    <scope>NUCLEOTIDE SEQUENCE</scope>
    <source>
        <strain evidence="15">KMU-158</strain>
    </source>
</reference>
<dbReference type="NCBIfam" id="TIGR01783">
    <property type="entry name" value="TonB-siderophor"/>
    <property type="match status" value="1"/>
</dbReference>
<dbReference type="GO" id="GO:0009279">
    <property type="term" value="C:cell outer membrane"/>
    <property type="evidence" value="ECO:0007669"/>
    <property type="project" value="UniProtKB-SubCell"/>
</dbReference>
<dbReference type="Pfam" id="PF07715">
    <property type="entry name" value="Plug"/>
    <property type="match status" value="1"/>
</dbReference>
<keyword evidence="4 10" id="KW-1134">Transmembrane beta strand</keyword>
<dbReference type="GO" id="GO:0038023">
    <property type="term" value="F:signaling receptor activity"/>
    <property type="evidence" value="ECO:0007669"/>
    <property type="project" value="InterPro"/>
</dbReference>
<evidence type="ECO:0000259" key="14">
    <source>
        <dbReference type="Pfam" id="PF07715"/>
    </source>
</evidence>
<evidence type="ECO:0000256" key="12">
    <source>
        <dbReference type="SAM" id="SignalP"/>
    </source>
</evidence>
<comment type="subcellular location">
    <subcellularLocation>
        <location evidence="1 10">Cell outer membrane</location>
        <topology evidence="1 10">Multi-pass membrane protein</topology>
    </subcellularLocation>
</comment>
<name>A0A927GXI3_9GAMM</name>
<dbReference type="InterPro" id="IPR039426">
    <property type="entry name" value="TonB-dep_rcpt-like"/>
</dbReference>
<keyword evidence="7 10" id="KW-0472">Membrane</keyword>
<evidence type="ECO:0000256" key="3">
    <source>
        <dbReference type="ARBA" id="ARBA00022448"/>
    </source>
</evidence>
<dbReference type="InterPro" id="IPR037066">
    <property type="entry name" value="Plug_dom_sf"/>
</dbReference>
<keyword evidence="5 10" id="KW-0812">Transmembrane</keyword>
<evidence type="ECO:0000256" key="9">
    <source>
        <dbReference type="ARBA" id="ARBA00023237"/>
    </source>
</evidence>
<keyword evidence="8 15" id="KW-0675">Receptor</keyword>
<keyword evidence="6 11" id="KW-0798">TonB box</keyword>
<feature type="chain" id="PRO_5038083758" evidence="12">
    <location>
        <begin position="38"/>
        <end position="763"/>
    </location>
</feature>
<evidence type="ECO:0000259" key="13">
    <source>
        <dbReference type="Pfam" id="PF00593"/>
    </source>
</evidence>
<dbReference type="InterPro" id="IPR036942">
    <property type="entry name" value="Beta-barrel_TonB_sf"/>
</dbReference>
<dbReference type="InterPro" id="IPR012910">
    <property type="entry name" value="Plug_dom"/>
</dbReference>
<organism evidence="15 16">
    <name type="scientific">Spongiibacter pelagi</name>
    <dbReference type="NCBI Taxonomy" id="2760804"/>
    <lineage>
        <taxon>Bacteria</taxon>
        <taxon>Pseudomonadati</taxon>
        <taxon>Pseudomonadota</taxon>
        <taxon>Gammaproteobacteria</taxon>
        <taxon>Cellvibrionales</taxon>
        <taxon>Spongiibacteraceae</taxon>
        <taxon>Spongiibacter</taxon>
    </lineage>
</organism>
<evidence type="ECO:0000256" key="6">
    <source>
        <dbReference type="ARBA" id="ARBA00023077"/>
    </source>
</evidence>
<feature type="signal peptide" evidence="12">
    <location>
        <begin position="1"/>
        <end position="37"/>
    </location>
</feature>
<dbReference type="PANTHER" id="PTHR32552">
    <property type="entry name" value="FERRICHROME IRON RECEPTOR-RELATED"/>
    <property type="match status" value="1"/>
</dbReference>
<gene>
    <name evidence="15" type="ORF">IB286_13540</name>
</gene>
<evidence type="ECO:0000256" key="11">
    <source>
        <dbReference type="RuleBase" id="RU003357"/>
    </source>
</evidence>
<dbReference type="InterPro" id="IPR000531">
    <property type="entry name" value="Beta-barrel_TonB"/>
</dbReference>
<dbReference type="GO" id="GO:0015344">
    <property type="term" value="F:siderophore uptake transmembrane transporter activity"/>
    <property type="evidence" value="ECO:0007669"/>
    <property type="project" value="TreeGrafter"/>
</dbReference>
<sequence>MYNKRKTMRPSLRKPVFQQSALAMSIPGLMLAGHALAQDDEPIVLDTLQVEERTVDTNPYAEPGAPYKARISGDRRRVKELADTPVTMTVLTQTQMEESGKADLKEVLAAQPGITLGTGENGNAFGDRYVIRGHEARSDVFVDGLRDPGMTTRESFAVEQVEITKGPSATFAGRGSTGGAVNSITKQASTEYDFNKVKAALGTDNHHRLTLDSNVAISDSTAVRVNLLHTEEDVPERDPAYRERKGLAASVSHQATDKLDIKADVYYLDASDGWDMGSYIGSDGKPNDNIPVYVQDEDFIDSEVNAFTLRFGYQFGEGLRLENSTRVGGTENGYVVTGARGTNRDATDPDAPGAETISLSTHQGWQEVDYLANQSNLFWDVELGGKQHQFVVSAEYTQHDVVNGVYNVTNTGATNCVVSGRGGASPSYCIVDPNGNTIENIGSLMGRQITKGDQDSDYQIDTWSLAVMDTIELNDTWSTFFGVRIDSFDYSNVVNNRGTISEFSYSDDLWNGHVGVVYKINDEANIYAAYSTASNINGGESDVGGNCGYGGLCGDSSIIDQSKPEQTENIELGAKWELFDDKLLATAAVFQITKDDVMEGADYSTVGTLNTGKNQVEGVEVSLAGNITKRLSTLFGASVMNAKILESVDPADEGKTLANFADKSAYLQLRYQLTDAISFGGSATYASEVYVGQPDSAASEDRSVPSYTVYDLFASYRVNEQLDFRLNIGNVSNEDYYLTAYRSGSFAYIGDHRNAQLTVSYEF</sequence>
<dbReference type="Gene3D" id="2.40.170.20">
    <property type="entry name" value="TonB-dependent receptor, beta-barrel domain"/>
    <property type="match status" value="1"/>
</dbReference>
<evidence type="ECO:0000256" key="4">
    <source>
        <dbReference type="ARBA" id="ARBA00022452"/>
    </source>
</evidence>
<evidence type="ECO:0000256" key="7">
    <source>
        <dbReference type="ARBA" id="ARBA00023136"/>
    </source>
</evidence>
<evidence type="ECO:0000313" key="16">
    <source>
        <dbReference type="Proteomes" id="UP000610558"/>
    </source>
</evidence>
<dbReference type="Gene3D" id="2.170.130.10">
    <property type="entry name" value="TonB-dependent receptor, plug domain"/>
    <property type="match status" value="1"/>
</dbReference>
<proteinExistence type="inferred from homology"/>
<evidence type="ECO:0000256" key="5">
    <source>
        <dbReference type="ARBA" id="ARBA00022692"/>
    </source>
</evidence>
<accession>A0A927GXI3</accession>
<dbReference type="EMBL" id="JACXLD010000009">
    <property type="protein sequence ID" value="MBD2860027.1"/>
    <property type="molecule type" value="Genomic_DNA"/>
</dbReference>
<keyword evidence="9 10" id="KW-0998">Cell outer membrane</keyword>
<dbReference type="SUPFAM" id="SSF56935">
    <property type="entry name" value="Porins"/>
    <property type="match status" value="1"/>
</dbReference>
<evidence type="ECO:0000313" key="15">
    <source>
        <dbReference type="EMBL" id="MBD2860027.1"/>
    </source>
</evidence>
<evidence type="ECO:0000256" key="2">
    <source>
        <dbReference type="ARBA" id="ARBA00009810"/>
    </source>
</evidence>
<dbReference type="CDD" id="cd01347">
    <property type="entry name" value="ligand_gated_channel"/>
    <property type="match status" value="1"/>
</dbReference>
<keyword evidence="16" id="KW-1185">Reference proteome</keyword>
<keyword evidence="12" id="KW-0732">Signal</keyword>
<dbReference type="PANTHER" id="PTHR32552:SF83">
    <property type="entry name" value="BLR3904 PROTEIN"/>
    <property type="match status" value="1"/>
</dbReference>
<protein>
    <submittedName>
        <fullName evidence="15">TonB-dependent siderophore receptor</fullName>
    </submittedName>
</protein>
<keyword evidence="3 10" id="KW-0813">Transport</keyword>
<dbReference type="GO" id="GO:0015891">
    <property type="term" value="P:siderophore transport"/>
    <property type="evidence" value="ECO:0007669"/>
    <property type="project" value="InterPro"/>
</dbReference>
<feature type="domain" description="TonB-dependent receptor plug" evidence="14">
    <location>
        <begin position="81"/>
        <end position="180"/>
    </location>
</feature>
<dbReference type="RefSeq" id="WP_190766473.1">
    <property type="nucleotide sequence ID" value="NZ_JACXLD010000009.1"/>
</dbReference>
<dbReference type="PROSITE" id="PS52016">
    <property type="entry name" value="TONB_DEPENDENT_REC_3"/>
    <property type="match status" value="1"/>
</dbReference>
<comment type="caution">
    <text evidence="15">The sequence shown here is derived from an EMBL/GenBank/DDBJ whole genome shotgun (WGS) entry which is preliminary data.</text>
</comment>
<comment type="similarity">
    <text evidence="2 10 11">Belongs to the TonB-dependent receptor family.</text>
</comment>
<feature type="domain" description="TonB-dependent receptor-like beta-barrel" evidence="13">
    <location>
        <begin position="257"/>
        <end position="731"/>
    </location>
</feature>
<dbReference type="AlphaFoldDB" id="A0A927GXI3"/>
<dbReference type="InterPro" id="IPR010105">
    <property type="entry name" value="TonB_sidphr_rcpt"/>
</dbReference>